<accession>A0A972FIK1</accession>
<dbReference type="Proteomes" id="UP000712080">
    <property type="component" value="Unassembled WGS sequence"/>
</dbReference>
<feature type="non-terminal residue" evidence="1">
    <location>
        <position position="83"/>
    </location>
</feature>
<dbReference type="AlphaFoldDB" id="A0A972FIK1"/>
<gene>
    <name evidence="1" type="ORF">G6047_00065</name>
</gene>
<dbReference type="RefSeq" id="WP_211165340.1">
    <property type="nucleotide sequence ID" value="NZ_JAAMPU010000022.1"/>
</dbReference>
<dbReference type="EMBL" id="JAAMPU010000022">
    <property type="protein sequence ID" value="NMH26418.1"/>
    <property type="molecule type" value="Genomic_DNA"/>
</dbReference>
<organism evidence="1 2">
    <name type="scientific">Flavobacterium silvaticum</name>
    <dbReference type="NCBI Taxonomy" id="1852020"/>
    <lineage>
        <taxon>Bacteria</taxon>
        <taxon>Pseudomonadati</taxon>
        <taxon>Bacteroidota</taxon>
        <taxon>Flavobacteriia</taxon>
        <taxon>Flavobacteriales</taxon>
        <taxon>Flavobacteriaceae</taxon>
        <taxon>Flavobacterium</taxon>
    </lineage>
</organism>
<evidence type="ECO:0000313" key="1">
    <source>
        <dbReference type="EMBL" id="NMH26418.1"/>
    </source>
</evidence>
<name>A0A972FIK1_9FLAO</name>
<reference evidence="1" key="1">
    <citation type="submission" date="2020-02" db="EMBL/GenBank/DDBJ databases">
        <title>Flavobacterium sp. genome.</title>
        <authorList>
            <person name="Jung H.S."/>
            <person name="Baek J.H."/>
            <person name="Jeon C.O."/>
        </authorList>
    </citation>
    <scope>NUCLEOTIDE SEQUENCE</scope>
    <source>
        <strain evidence="1">SE-s28</strain>
    </source>
</reference>
<protein>
    <submittedName>
        <fullName evidence="1">Uncharacterized protein</fullName>
    </submittedName>
</protein>
<evidence type="ECO:0000313" key="2">
    <source>
        <dbReference type="Proteomes" id="UP000712080"/>
    </source>
</evidence>
<comment type="caution">
    <text evidence="1">The sequence shown here is derived from an EMBL/GenBank/DDBJ whole genome shotgun (WGS) entry which is preliminary data.</text>
</comment>
<feature type="non-terminal residue" evidence="1">
    <location>
        <position position="1"/>
    </location>
</feature>
<keyword evidence="2" id="KW-1185">Reference proteome</keyword>
<sequence length="83" mass="8557">DTDNTKHASFDFYADTDGDGFGFGSLVSVCAVNASTPPAGYSSNNTDCAPSDNTKWQSATLYVDADFDGYTSGASTVTCYGAA</sequence>
<proteinExistence type="predicted"/>